<protein>
    <submittedName>
        <fullName evidence="5">Uncharacterized protein</fullName>
    </submittedName>
</protein>
<evidence type="ECO:0000313" key="6">
    <source>
        <dbReference type="Proteomes" id="UP001470230"/>
    </source>
</evidence>
<dbReference type="Pfam" id="PF08246">
    <property type="entry name" value="Inhibitor_I29"/>
    <property type="match status" value="1"/>
</dbReference>
<keyword evidence="6" id="KW-1185">Reference proteome</keyword>
<dbReference type="Pfam" id="PF00112">
    <property type="entry name" value="Peptidase_C1"/>
    <property type="match status" value="1"/>
</dbReference>
<evidence type="ECO:0000256" key="2">
    <source>
        <dbReference type="SAM" id="MobiDB-lite"/>
    </source>
</evidence>
<gene>
    <name evidence="5" type="ORF">M9Y10_016154</name>
</gene>
<feature type="domain" description="Cathepsin propeptide inhibitor" evidence="4">
    <location>
        <begin position="23"/>
        <end position="79"/>
    </location>
</feature>
<dbReference type="EMBL" id="JAPFFF010000020">
    <property type="protein sequence ID" value="KAK8857744.1"/>
    <property type="molecule type" value="Genomic_DNA"/>
</dbReference>
<dbReference type="InterPro" id="IPR039417">
    <property type="entry name" value="Peptidase_C1A_papain-like"/>
</dbReference>
<dbReference type="SMART" id="SM00645">
    <property type="entry name" value="Pept_C1"/>
    <property type="match status" value="1"/>
</dbReference>
<comment type="caution">
    <text evidence="5">The sequence shown here is derived from an EMBL/GenBank/DDBJ whole genome shotgun (WGS) entry which is preliminary data.</text>
</comment>
<dbReference type="CDD" id="cd02248">
    <property type="entry name" value="Peptidase_C1A"/>
    <property type="match status" value="1"/>
</dbReference>
<dbReference type="Proteomes" id="UP001470230">
    <property type="component" value="Unassembled WGS sequence"/>
</dbReference>
<dbReference type="InterPro" id="IPR013128">
    <property type="entry name" value="Peptidase_C1A"/>
</dbReference>
<dbReference type="SUPFAM" id="SSF54001">
    <property type="entry name" value="Cysteine proteinases"/>
    <property type="match status" value="1"/>
</dbReference>
<dbReference type="Gene3D" id="3.90.70.10">
    <property type="entry name" value="Cysteine proteinases"/>
    <property type="match status" value="1"/>
</dbReference>
<dbReference type="InterPro" id="IPR000668">
    <property type="entry name" value="Peptidase_C1A_C"/>
</dbReference>
<dbReference type="InterPro" id="IPR013201">
    <property type="entry name" value="Prot_inhib_I29"/>
</dbReference>
<reference evidence="5 6" key="1">
    <citation type="submission" date="2024-04" db="EMBL/GenBank/DDBJ databases">
        <title>Tritrichomonas musculus Genome.</title>
        <authorList>
            <person name="Alves-Ferreira E."/>
            <person name="Grigg M."/>
            <person name="Lorenzi H."/>
            <person name="Galac M."/>
        </authorList>
    </citation>
    <scope>NUCLEOTIDE SEQUENCE [LARGE SCALE GENOMIC DNA]</scope>
    <source>
        <strain evidence="5 6">EAF2021</strain>
    </source>
</reference>
<accession>A0ABR2I5G8</accession>
<evidence type="ECO:0000256" key="1">
    <source>
        <dbReference type="ARBA" id="ARBA00008455"/>
    </source>
</evidence>
<comment type="similarity">
    <text evidence="1">Belongs to the peptidase C1 family.</text>
</comment>
<dbReference type="PRINTS" id="PR00705">
    <property type="entry name" value="PAPAIN"/>
</dbReference>
<feature type="domain" description="Peptidase C1A papain C-terminal" evidence="3">
    <location>
        <begin position="108"/>
        <end position="325"/>
    </location>
</feature>
<evidence type="ECO:0000313" key="5">
    <source>
        <dbReference type="EMBL" id="KAK8857744.1"/>
    </source>
</evidence>
<evidence type="ECO:0000259" key="4">
    <source>
        <dbReference type="SMART" id="SM00848"/>
    </source>
</evidence>
<name>A0ABR2I5G8_9EUKA</name>
<sequence length="329" mass="36896">MIYLLFCFISSKINLGLNDERQFLNWMRTHATFYVGEEYQLRFGIFLTNLRYIQNFNRRKGATFRLGINKFACYTPLEYKSLLNSETAPTPRRIPSKNIPKRQTDPNPPDSFDWRDKNIVNDIRDQGQCGSGYAFATICSVETGYAFSTGPLLSLSEQNIIDCDIFTHGCNGGYPQDVYIYIHQVQGDKISLAADYPYKGAQETCHFDKTKAAAKFTYYATVIEKDENDLKERVAWHGPAAACITSSSALFQLYSGGIINEDACKDTSKLDHVVAVIGYGADNDGAEFWIARNSWGAGWGEKGYARIARNKGNVCGIASRAIVAITYDI</sequence>
<proteinExistence type="inferred from homology"/>
<evidence type="ECO:0000259" key="3">
    <source>
        <dbReference type="SMART" id="SM00645"/>
    </source>
</evidence>
<dbReference type="PANTHER" id="PTHR12411">
    <property type="entry name" value="CYSTEINE PROTEASE FAMILY C1-RELATED"/>
    <property type="match status" value="1"/>
</dbReference>
<feature type="region of interest" description="Disordered" evidence="2">
    <location>
        <begin position="86"/>
        <end position="114"/>
    </location>
</feature>
<dbReference type="SMART" id="SM00848">
    <property type="entry name" value="Inhibitor_I29"/>
    <property type="match status" value="1"/>
</dbReference>
<organism evidence="5 6">
    <name type="scientific">Tritrichomonas musculus</name>
    <dbReference type="NCBI Taxonomy" id="1915356"/>
    <lineage>
        <taxon>Eukaryota</taxon>
        <taxon>Metamonada</taxon>
        <taxon>Parabasalia</taxon>
        <taxon>Tritrichomonadida</taxon>
        <taxon>Tritrichomonadidae</taxon>
        <taxon>Tritrichomonas</taxon>
    </lineage>
</organism>
<dbReference type="InterPro" id="IPR038765">
    <property type="entry name" value="Papain-like_cys_pep_sf"/>
</dbReference>